<evidence type="ECO:0000313" key="2">
    <source>
        <dbReference type="EMBL" id="GAG61287.1"/>
    </source>
</evidence>
<keyword evidence="1" id="KW-0812">Transmembrane</keyword>
<protein>
    <submittedName>
        <fullName evidence="2">Uncharacterized protein</fullName>
    </submittedName>
</protein>
<keyword evidence="1" id="KW-1133">Transmembrane helix</keyword>
<comment type="caution">
    <text evidence="2">The sequence shown here is derived from an EMBL/GenBank/DDBJ whole genome shotgun (WGS) entry which is preliminary data.</text>
</comment>
<keyword evidence="1" id="KW-0472">Membrane</keyword>
<proteinExistence type="predicted"/>
<feature type="transmembrane region" description="Helical" evidence="1">
    <location>
        <begin position="7"/>
        <end position="26"/>
    </location>
</feature>
<gene>
    <name evidence="2" type="ORF">S01H4_20086</name>
</gene>
<dbReference type="AlphaFoldDB" id="X0ZTC8"/>
<accession>X0ZTC8</accession>
<evidence type="ECO:0000256" key="1">
    <source>
        <dbReference type="SAM" id="Phobius"/>
    </source>
</evidence>
<sequence length="58" mass="6340">MISVTKILAFVSMWIVFGGLLALAIIFDGIYIQLVFDLGIIVVSGLLGYYLKAKSSKE</sequence>
<dbReference type="EMBL" id="BART01009004">
    <property type="protein sequence ID" value="GAG61287.1"/>
    <property type="molecule type" value="Genomic_DNA"/>
</dbReference>
<reference evidence="2" key="1">
    <citation type="journal article" date="2014" name="Front. Microbiol.">
        <title>High frequency of phylogenetically diverse reductive dehalogenase-homologous genes in deep subseafloor sedimentary metagenomes.</title>
        <authorList>
            <person name="Kawai M."/>
            <person name="Futagami T."/>
            <person name="Toyoda A."/>
            <person name="Takaki Y."/>
            <person name="Nishi S."/>
            <person name="Hori S."/>
            <person name="Arai W."/>
            <person name="Tsubouchi T."/>
            <person name="Morono Y."/>
            <person name="Uchiyama I."/>
            <person name="Ito T."/>
            <person name="Fujiyama A."/>
            <person name="Inagaki F."/>
            <person name="Takami H."/>
        </authorList>
    </citation>
    <scope>NUCLEOTIDE SEQUENCE</scope>
    <source>
        <strain evidence="2">Expedition CK06-06</strain>
    </source>
</reference>
<name>X0ZTC8_9ZZZZ</name>
<feature type="transmembrane region" description="Helical" evidence="1">
    <location>
        <begin position="32"/>
        <end position="51"/>
    </location>
</feature>
<organism evidence="2">
    <name type="scientific">marine sediment metagenome</name>
    <dbReference type="NCBI Taxonomy" id="412755"/>
    <lineage>
        <taxon>unclassified sequences</taxon>
        <taxon>metagenomes</taxon>
        <taxon>ecological metagenomes</taxon>
    </lineage>
</organism>